<dbReference type="Pfam" id="PF00583">
    <property type="entry name" value="Acetyltransf_1"/>
    <property type="match status" value="1"/>
</dbReference>
<keyword evidence="3" id="KW-1185">Reference proteome</keyword>
<sequence length="159" mass="17433">MDMLVRLYDLPDIDDEVQVLKERGILIRRPGAYERHLVADWVGRHFSPKWVSETKTAFARQPISCFIATREKQMIGFACYDVTARGFLGPMGVGEEARKSGVGRVLLVSALRGLRNMGHAYGIIGGVGPADFYARTVGAVPIEGSSPGIYVDILPEPQA</sequence>
<dbReference type="Gene3D" id="3.40.630.30">
    <property type="match status" value="1"/>
</dbReference>
<organism evidence="2 3">
    <name type="scientific">Akkermansia biwaensis</name>
    <dbReference type="NCBI Taxonomy" id="2946555"/>
    <lineage>
        <taxon>Bacteria</taxon>
        <taxon>Pseudomonadati</taxon>
        <taxon>Verrucomicrobiota</taxon>
        <taxon>Verrucomicrobiia</taxon>
        <taxon>Verrucomicrobiales</taxon>
        <taxon>Akkermansiaceae</taxon>
        <taxon>Akkermansia</taxon>
    </lineage>
</organism>
<feature type="domain" description="N-acetyltransferase" evidence="1">
    <location>
        <begin position="25"/>
        <end position="159"/>
    </location>
</feature>
<evidence type="ECO:0000313" key="2">
    <source>
        <dbReference type="EMBL" id="BDL44074.1"/>
    </source>
</evidence>
<dbReference type="PROSITE" id="PS51186">
    <property type="entry name" value="GNAT"/>
    <property type="match status" value="1"/>
</dbReference>
<protein>
    <submittedName>
        <fullName evidence="2">N-acetyltransferase</fullName>
    </submittedName>
</protein>
<evidence type="ECO:0000259" key="1">
    <source>
        <dbReference type="PROSITE" id="PS51186"/>
    </source>
</evidence>
<dbReference type="Proteomes" id="UP001062263">
    <property type="component" value="Chromosome"/>
</dbReference>
<dbReference type="InterPro" id="IPR000182">
    <property type="entry name" value="GNAT_dom"/>
</dbReference>
<accession>A0ABM7ZHE6</accession>
<dbReference type="CDD" id="cd04301">
    <property type="entry name" value="NAT_SF"/>
    <property type="match status" value="1"/>
</dbReference>
<dbReference type="InterPro" id="IPR016181">
    <property type="entry name" value="Acyl_CoA_acyltransferase"/>
</dbReference>
<reference evidence="2" key="1">
    <citation type="submission" date="2022-06" db="EMBL/GenBank/DDBJ databases">
        <title>Akkermansia biwalacus sp. nov., an anaerobic mucin-degrading bacterium isolated from human intestine.</title>
        <authorList>
            <person name="Kobayashi Y."/>
            <person name="Inoue S."/>
            <person name="Kawahara T."/>
            <person name="Kohda N."/>
        </authorList>
    </citation>
    <scope>NUCLEOTIDE SEQUENCE</scope>
    <source>
        <strain evidence="2">WON2089</strain>
    </source>
</reference>
<proteinExistence type="predicted"/>
<gene>
    <name evidence="2" type="ORF">Abiwalacus_16480</name>
</gene>
<evidence type="ECO:0000313" key="3">
    <source>
        <dbReference type="Proteomes" id="UP001062263"/>
    </source>
</evidence>
<dbReference type="EMBL" id="AP025943">
    <property type="protein sequence ID" value="BDL44074.1"/>
    <property type="molecule type" value="Genomic_DNA"/>
</dbReference>
<name>A0ABM7ZHE6_9BACT</name>
<dbReference type="SUPFAM" id="SSF55729">
    <property type="entry name" value="Acyl-CoA N-acyltransferases (Nat)"/>
    <property type="match status" value="1"/>
</dbReference>